<keyword evidence="2" id="KW-1133">Transmembrane helix</keyword>
<evidence type="ECO:0000313" key="3">
    <source>
        <dbReference type="EMBL" id="EGD72525.1"/>
    </source>
</evidence>
<dbReference type="GeneID" id="16067825"/>
<keyword evidence="2" id="KW-0472">Membrane</keyword>
<evidence type="ECO:0000313" key="4">
    <source>
        <dbReference type="Proteomes" id="UP000007799"/>
    </source>
</evidence>
<evidence type="ECO:0000256" key="1">
    <source>
        <dbReference type="SAM" id="MobiDB-lite"/>
    </source>
</evidence>
<protein>
    <submittedName>
        <fullName evidence="3">Uncharacterized protein</fullName>
    </submittedName>
</protein>
<dbReference type="KEGG" id="sre:PTSG_11610"/>
<keyword evidence="2" id="KW-0812">Transmembrane</keyword>
<keyword evidence="4" id="KW-1185">Reference proteome</keyword>
<feature type="region of interest" description="Disordered" evidence="1">
    <location>
        <begin position="1"/>
        <end position="25"/>
    </location>
</feature>
<dbReference type="EMBL" id="GL832955">
    <property type="protein sequence ID" value="EGD72525.1"/>
    <property type="molecule type" value="Genomic_DNA"/>
</dbReference>
<name>F2TWS9_SALR5</name>
<organism evidence="4">
    <name type="scientific">Salpingoeca rosetta (strain ATCC 50818 / BSB-021)</name>
    <dbReference type="NCBI Taxonomy" id="946362"/>
    <lineage>
        <taxon>Eukaryota</taxon>
        <taxon>Choanoflagellata</taxon>
        <taxon>Craspedida</taxon>
        <taxon>Salpingoecidae</taxon>
        <taxon>Salpingoeca</taxon>
    </lineage>
</organism>
<feature type="transmembrane region" description="Helical" evidence="2">
    <location>
        <begin position="41"/>
        <end position="66"/>
    </location>
</feature>
<dbReference type="InParanoid" id="F2TWS9"/>
<evidence type="ECO:0000256" key="2">
    <source>
        <dbReference type="SAM" id="Phobius"/>
    </source>
</evidence>
<sequence>MKDNQRQSCSSITVNPSSTTPKTNQPPLVPLPAFPASLKLALPPFCFVVEPALIVFVFPLSLFVLLSLMCGCRHGRKGCGGYWLVLHTFACYLLPPADAGVHMRDVAVYVQIVLAVRCWARYSSSHQQCKQHR</sequence>
<accession>F2TWS9</accession>
<dbReference type="RefSeq" id="XP_004999094.1">
    <property type="nucleotide sequence ID" value="XM_004999037.1"/>
</dbReference>
<dbReference type="Proteomes" id="UP000007799">
    <property type="component" value="Unassembled WGS sequence"/>
</dbReference>
<proteinExistence type="predicted"/>
<reference evidence="3" key="1">
    <citation type="submission" date="2009-08" db="EMBL/GenBank/DDBJ databases">
        <title>Annotation of Salpingoeca rosetta.</title>
        <authorList>
            <consortium name="The Broad Institute Genome Sequencing Platform"/>
            <person name="Russ C."/>
            <person name="Cuomo C."/>
            <person name="Burger G."/>
            <person name="Gray M.W."/>
            <person name="Holland P.W.H."/>
            <person name="King N."/>
            <person name="Lang F.B.F."/>
            <person name="Roger A.J."/>
            <person name="Ruiz-Trillo I."/>
            <person name="Young S.K."/>
            <person name="Zeng Q."/>
            <person name="Gargeya S."/>
            <person name="Alvarado L."/>
            <person name="Berlin A."/>
            <person name="Chapman S.B."/>
            <person name="Chen Z."/>
            <person name="Freedman E."/>
            <person name="Gellesch M."/>
            <person name="Goldberg J."/>
            <person name="Griggs A."/>
            <person name="Gujja S."/>
            <person name="Heilman E."/>
            <person name="Heiman D."/>
            <person name="Howarth C."/>
            <person name="Mehta T."/>
            <person name="Neiman D."/>
            <person name="Pearson M."/>
            <person name="Roberts A."/>
            <person name="Saif S."/>
            <person name="Shea T."/>
            <person name="Shenoy N."/>
            <person name="Sisk P."/>
            <person name="Stolte C."/>
            <person name="Sykes S."/>
            <person name="White J."/>
            <person name="Yandava C."/>
            <person name="Haas B."/>
            <person name="Nusbaum C."/>
            <person name="Birren B."/>
        </authorList>
    </citation>
    <scope>NUCLEOTIDE SEQUENCE [LARGE SCALE GENOMIC DNA]</scope>
    <source>
        <strain evidence="3">ATCC 50818</strain>
    </source>
</reference>
<gene>
    <name evidence="3" type="ORF">PTSG_11610</name>
</gene>
<dbReference type="AlphaFoldDB" id="F2TWS9"/>